<dbReference type="Gene3D" id="3.50.50.60">
    <property type="entry name" value="FAD/NAD(P)-binding domain"/>
    <property type="match status" value="1"/>
</dbReference>
<proteinExistence type="inferred from homology"/>
<dbReference type="PANTHER" id="PTHR43104">
    <property type="entry name" value="L-2-HYDROXYGLUTARATE DEHYDROGENASE, MITOCHONDRIAL"/>
    <property type="match status" value="1"/>
</dbReference>
<dbReference type="SUPFAM" id="SSF51905">
    <property type="entry name" value="FAD/NAD(P)-binding domain"/>
    <property type="match status" value="1"/>
</dbReference>
<evidence type="ECO:0000256" key="1">
    <source>
        <dbReference type="ARBA" id="ARBA00001974"/>
    </source>
</evidence>
<evidence type="ECO:0000256" key="3">
    <source>
        <dbReference type="ARBA" id="ARBA00022827"/>
    </source>
</evidence>
<evidence type="ECO:0000313" key="7">
    <source>
        <dbReference type="EMBL" id="SVD81705.1"/>
    </source>
</evidence>
<protein>
    <recommendedName>
        <fullName evidence="6">FAD dependent oxidoreductase domain-containing protein</fullName>
    </recommendedName>
</protein>
<dbReference type="Pfam" id="PF01266">
    <property type="entry name" value="DAO"/>
    <property type="match status" value="1"/>
</dbReference>
<dbReference type="EMBL" id="UINC01175204">
    <property type="protein sequence ID" value="SVD81705.1"/>
    <property type="molecule type" value="Genomic_DNA"/>
</dbReference>
<dbReference type="AlphaFoldDB" id="A0A382YFT9"/>
<organism evidence="7">
    <name type="scientific">marine metagenome</name>
    <dbReference type="NCBI Taxonomy" id="408172"/>
    <lineage>
        <taxon>unclassified sequences</taxon>
        <taxon>metagenomes</taxon>
        <taxon>ecological metagenomes</taxon>
    </lineage>
</organism>
<dbReference type="InterPro" id="IPR006076">
    <property type="entry name" value="FAD-dep_OxRdtase"/>
</dbReference>
<feature type="domain" description="FAD dependent oxidoreductase" evidence="6">
    <location>
        <begin position="5"/>
        <end position="158"/>
    </location>
</feature>
<name>A0A382YFT9_9ZZZZ</name>
<evidence type="ECO:0000256" key="2">
    <source>
        <dbReference type="ARBA" id="ARBA00022630"/>
    </source>
</evidence>
<comment type="similarity">
    <text evidence="5">Belongs to the L2HGDH family.</text>
</comment>
<keyword evidence="2" id="KW-0285">Flavoprotein</keyword>
<evidence type="ECO:0000256" key="5">
    <source>
        <dbReference type="ARBA" id="ARBA00037941"/>
    </source>
</evidence>
<feature type="non-terminal residue" evidence="7">
    <location>
        <position position="159"/>
    </location>
</feature>
<dbReference type="GO" id="GO:0047545">
    <property type="term" value="F:(S)-2-hydroxyglutarate dehydrogenase activity"/>
    <property type="evidence" value="ECO:0007669"/>
    <property type="project" value="TreeGrafter"/>
</dbReference>
<reference evidence="7" key="1">
    <citation type="submission" date="2018-05" db="EMBL/GenBank/DDBJ databases">
        <authorList>
            <person name="Lanie J.A."/>
            <person name="Ng W.-L."/>
            <person name="Kazmierczak K.M."/>
            <person name="Andrzejewski T.M."/>
            <person name="Davidsen T.M."/>
            <person name="Wayne K.J."/>
            <person name="Tettelin H."/>
            <person name="Glass J.I."/>
            <person name="Rusch D."/>
            <person name="Podicherti R."/>
            <person name="Tsui H.-C.T."/>
            <person name="Winkler M.E."/>
        </authorList>
    </citation>
    <scope>NUCLEOTIDE SEQUENCE</scope>
</reference>
<gene>
    <name evidence="7" type="ORF">METZ01_LOCUS434559</name>
</gene>
<evidence type="ECO:0000259" key="6">
    <source>
        <dbReference type="Pfam" id="PF01266"/>
    </source>
</evidence>
<evidence type="ECO:0000256" key="4">
    <source>
        <dbReference type="ARBA" id="ARBA00023002"/>
    </source>
</evidence>
<dbReference type="PANTHER" id="PTHR43104:SF2">
    <property type="entry name" value="L-2-HYDROXYGLUTARATE DEHYDROGENASE, MITOCHONDRIAL"/>
    <property type="match status" value="1"/>
</dbReference>
<keyword evidence="4" id="KW-0560">Oxidoreductase</keyword>
<dbReference type="Gene3D" id="3.30.9.10">
    <property type="entry name" value="D-Amino Acid Oxidase, subunit A, domain 2"/>
    <property type="match status" value="1"/>
</dbReference>
<dbReference type="InterPro" id="IPR036188">
    <property type="entry name" value="FAD/NAD-bd_sf"/>
</dbReference>
<sequence length="159" mass="17626">MTQSDVIIIGGGIIGLATAHELCRLHPHLSLSLLEKEEKLAQHQTGHNSGVLHSGIYYRPGSLKAENCREGKRRIEQFCMEEGISHEICGKVIVALDESELPALETIYQRGVENGILCEMIDVERLHELEPHVAGIKAIHVPEAGIVDYRQVCARMAEK</sequence>
<accession>A0A382YFT9</accession>
<dbReference type="GO" id="GO:0005737">
    <property type="term" value="C:cytoplasm"/>
    <property type="evidence" value="ECO:0007669"/>
    <property type="project" value="TreeGrafter"/>
</dbReference>
<keyword evidence="3" id="KW-0274">FAD</keyword>
<comment type="cofactor">
    <cofactor evidence="1">
        <name>FAD</name>
        <dbReference type="ChEBI" id="CHEBI:57692"/>
    </cofactor>
</comment>